<dbReference type="RefSeq" id="WP_189538564.1">
    <property type="nucleotide sequence ID" value="NZ_BMZD01000001.1"/>
</dbReference>
<reference evidence="2" key="1">
    <citation type="journal article" date="2014" name="Int. J. Syst. Evol. Microbiol.">
        <title>Complete genome sequence of Corynebacterium casei LMG S-19264T (=DSM 44701T), isolated from a smear-ripened cheese.</title>
        <authorList>
            <consortium name="US DOE Joint Genome Institute (JGI-PGF)"/>
            <person name="Walter F."/>
            <person name="Albersmeier A."/>
            <person name="Kalinowski J."/>
            <person name="Ruckert C."/>
        </authorList>
    </citation>
    <scope>NUCLEOTIDE SEQUENCE</scope>
    <source>
        <strain evidence="2">KCTC 32422</strain>
    </source>
</reference>
<comment type="caution">
    <text evidence="2">The sequence shown here is derived from an EMBL/GenBank/DDBJ whole genome shotgun (WGS) entry which is preliminary data.</text>
</comment>
<name>A0A918R6E2_9SPHN</name>
<evidence type="ECO:0000256" key="1">
    <source>
        <dbReference type="SAM" id="Phobius"/>
    </source>
</evidence>
<organism evidence="2 3">
    <name type="scientific">Novosphingobium arvoryzae</name>
    <dbReference type="NCBI Taxonomy" id="1256514"/>
    <lineage>
        <taxon>Bacteria</taxon>
        <taxon>Pseudomonadati</taxon>
        <taxon>Pseudomonadota</taxon>
        <taxon>Alphaproteobacteria</taxon>
        <taxon>Sphingomonadales</taxon>
        <taxon>Sphingomonadaceae</taxon>
        <taxon>Novosphingobium</taxon>
    </lineage>
</organism>
<keyword evidence="1" id="KW-0472">Membrane</keyword>
<feature type="transmembrane region" description="Helical" evidence="1">
    <location>
        <begin position="21"/>
        <end position="42"/>
    </location>
</feature>
<dbReference type="EMBL" id="BMZD01000001">
    <property type="protein sequence ID" value="GGZ86981.1"/>
    <property type="molecule type" value="Genomic_DNA"/>
</dbReference>
<evidence type="ECO:0000313" key="2">
    <source>
        <dbReference type="EMBL" id="GGZ86981.1"/>
    </source>
</evidence>
<feature type="transmembrane region" description="Helical" evidence="1">
    <location>
        <begin position="48"/>
        <end position="70"/>
    </location>
</feature>
<gene>
    <name evidence="2" type="ORF">GCM10011617_02050</name>
</gene>
<sequence>MTERTPWFSAKTHGYGAGWPIAWQGWALIAAYLAVLGVVGWLDRLGFGSTRIAAFALFVSATATFLSVVAQRTRGGWKWRWGKRD</sequence>
<keyword evidence="1" id="KW-1133">Transmembrane helix</keyword>
<evidence type="ECO:0008006" key="4">
    <source>
        <dbReference type="Google" id="ProtNLM"/>
    </source>
</evidence>
<evidence type="ECO:0000313" key="3">
    <source>
        <dbReference type="Proteomes" id="UP000634139"/>
    </source>
</evidence>
<keyword evidence="3" id="KW-1185">Reference proteome</keyword>
<accession>A0A918R6E2</accession>
<keyword evidence="1" id="KW-0812">Transmembrane</keyword>
<reference evidence="2" key="2">
    <citation type="submission" date="2020-09" db="EMBL/GenBank/DDBJ databases">
        <authorList>
            <person name="Sun Q."/>
            <person name="Kim S."/>
        </authorList>
    </citation>
    <scope>NUCLEOTIDE SEQUENCE</scope>
    <source>
        <strain evidence="2">KCTC 32422</strain>
    </source>
</reference>
<dbReference type="Proteomes" id="UP000634139">
    <property type="component" value="Unassembled WGS sequence"/>
</dbReference>
<protein>
    <recommendedName>
        <fullName evidence="4">DUF4175 domain-containing protein</fullName>
    </recommendedName>
</protein>
<dbReference type="AlphaFoldDB" id="A0A918R6E2"/>
<proteinExistence type="predicted"/>